<reference evidence="3 4" key="1">
    <citation type="submission" date="2013-09" db="EMBL/GenBank/DDBJ databases">
        <title>Biodegradation of hydrocarbons in the deep terrestrial subsurface : characterization of a microbial consortium composed of two Desulfotomaculum species originating from a deep geological formation.</title>
        <authorList>
            <person name="Aullo T."/>
            <person name="Berlendis S."/>
            <person name="Lascourreges J.-F."/>
            <person name="Dessort D."/>
            <person name="Saint-Laurent S."/>
            <person name="Schraauwers B."/>
            <person name="Mas J."/>
            <person name="Magot M."/>
            <person name="Ranchou-Peyruse A."/>
        </authorList>
    </citation>
    <scope>NUCLEOTIDE SEQUENCE [LARGE SCALE GENOMIC DNA]</scope>
    <source>
        <strain evidence="3 4">Bs107</strain>
    </source>
</reference>
<dbReference type="SUPFAM" id="SSF51604">
    <property type="entry name" value="Enolase C-terminal domain-like"/>
    <property type="match status" value="1"/>
</dbReference>
<keyword evidence="1" id="KW-0479">Metal-binding</keyword>
<dbReference type="EMBL" id="AWQQ01000007">
    <property type="protein sequence ID" value="PHJ39849.1"/>
    <property type="molecule type" value="Genomic_DNA"/>
</dbReference>
<dbReference type="RefSeq" id="WP_207653964.1">
    <property type="nucleotide sequence ID" value="NZ_AWQQ01000007.1"/>
</dbReference>
<gene>
    <name evidence="3" type="ORF">P378_01305</name>
</gene>
<evidence type="ECO:0000259" key="2">
    <source>
        <dbReference type="Pfam" id="PF13378"/>
    </source>
</evidence>
<evidence type="ECO:0000256" key="1">
    <source>
        <dbReference type="ARBA" id="ARBA00022723"/>
    </source>
</evidence>
<organism evidence="3 4">
    <name type="scientific">Desulforamulus profundi</name>
    <dbReference type="NCBI Taxonomy" id="1383067"/>
    <lineage>
        <taxon>Bacteria</taxon>
        <taxon>Bacillati</taxon>
        <taxon>Bacillota</taxon>
        <taxon>Clostridia</taxon>
        <taxon>Eubacteriales</taxon>
        <taxon>Peptococcaceae</taxon>
        <taxon>Desulforamulus</taxon>
    </lineage>
</organism>
<comment type="caution">
    <text evidence="3">The sequence shown here is derived from an EMBL/GenBank/DDBJ whole genome shotgun (WGS) entry which is preliminary data.</text>
</comment>
<keyword evidence="4" id="KW-1185">Reference proteome</keyword>
<evidence type="ECO:0000313" key="3">
    <source>
        <dbReference type="EMBL" id="PHJ39849.1"/>
    </source>
</evidence>
<dbReference type="GO" id="GO:0046872">
    <property type="term" value="F:metal ion binding"/>
    <property type="evidence" value="ECO:0007669"/>
    <property type="project" value="UniProtKB-KW"/>
</dbReference>
<dbReference type="AlphaFoldDB" id="A0A2C6MET7"/>
<dbReference type="Proteomes" id="UP000222564">
    <property type="component" value="Unassembled WGS sequence"/>
</dbReference>
<proteinExistence type="predicted"/>
<dbReference type="InterPro" id="IPR029065">
    <property type="entry name" value="Enolase_C-like"/>
</dbReference>
<accession>A0A2C6MET7</accession>
<evidence type="ECO:0000313" key="4">
    <source>
        <dbReference type="Proteomes" id="UP000222564"/>
    </source>
</evidence>
<name>A0A2C6MET7_9FIRM</name>
<dbReference type="Gene3D" id="3.20.20.120">
    <property type="entry name" value="Enolase-like C-terminal domain"/>
    <property type="match status" value="1"/>
</dbReference>
<sequence>MRRQGNNRRKRRDKGIPVWCGGMLEDGVGRAHNVAVTTLPGDTAASSRYWEQDIIQPEVTVENGLIQVPSQPGIGYEPVREIIDQFTLYSETFRR</sequence>
<dbReference type="InterPro" id="IPR036849">
    <property type="entry name" value="Enolase-like_C_sf"/>
</dbReference>
<feature type="domain" description="Enolase C-terminal" evidence="2">
    <location>
        <begin position="14"/>
        <end position="80"/>
    </location>
</feature>
<dbReference type="Pfam" id="PF13378">
    <property type="entry name" value="MR_MLE_C"/>
    <property type="match status" value="1"/>
</dbReference>
<protein>
    <recommendedName>
        <fullName evidence="2">Enolase C-terminal domain-containing protein</fullName>
    </recommendedName>
</protein>